<dbReference type="SUPFAM" id="SSF117892">
    <property type="entry name" value="Band 7/SPFH domain"/>
    <property type="match status" value="1"/>
</dbReference>
<name>A0A3P6TTZ1_LITSI</name>
<dbReference type="SMART" id="SM00244">
    <property type="entry name" value="PHB"/>
    <property type="match status" value="1"/>
</dbReference>
<reference evidence="5 6" key="1">
    <citation type="submission" date="2018-08" db="EMBL/GenBank/DDBJ databases">
        <authorList>
            <person name="Laetsch R D."/>
            <person name="Stevens L."/>
            <person name="Kumar S."/>
            <person name="Blaxter L. M."/>
        </authorList>
    </citation>
    <scope>NUCLEOTIDE SEQUENCE [LARGE SCALE GENOMIC DNA]</scope>
</reference>
<evidence type="ECO:0000256" key="3">
    <source>
        <dbReference type="SAM" id="Phobius"/>
    </source>
</evidence>
<dbReference type="PANTHER" id="PTHR10264">
    <property type="entry name" value="BAND 7 PROTEIN-RELATED"/>
    <property type="match status" value="1"/>
</dbReference>
<evidence type="ECO:0000256" key="1">
    <source>
        <dbReference type="ARBA" id="ARBA00008164"/>
    </source>
</evidence>
<feature type="compositionally biased region" description="Basic residues" evidence="2">
    <location>
        <begin position="10"/>
        <end position="22"/>
    </location>
</feature>
<comment type="similarity">
    <text evidence="1">Belongs to the band 7/mec-2 family.</text>
</comment>
<gene>
    <name evidence="5" type="ORF">NLS_LOCUS6835</name>
</gene>
<feature type="region of interest" description="Disordered" evidence="2">
    <location>
        <begin position="1"/>
        <end position="22"/>
    </location>
</feature>
<dbReference type="PANTHER" id="PTHR10264:SF66">
    <property type="entry name" value="BAND 7 DOMAIN-CONTAINING PROTEIN"/>
    <property type="match status" value="1"/>
</dbReference>
<keyword evidence="3" id="KW-0472">Membrane</keyword>
<dbReference type="OMA" id="FFIMPSA"/>
<keyword evidence="6" id="KW-1185">Reference proteome</keyword>
<dbReference type="PRINTS" id="PR00721">
    <property type="entry name" value="STOMATIN"/>
</dbReference>
<feature type="domain" description="Band 7" evidence="4">
    <location>
        <begin position="94"/>
        <end position="220"/>
    </location>
</feature>
<dbReference type="InterPro" id="IPR001107">
    <property type="entry name" value="Band_7"/>
</dbReference>
<proteinExistence type="inferred from homology"/>
<keyword evidence="3" id="KW-0812">Transmembrane</keyword>
<dbReference type="GO" id="GO:0009898">
    <property type="term" value="C:cytoplasmic side of plasma membrane"/>
    <property type="evidence" value="ECO:0007669"/>
    <property type="project" value="UniProtKB-ARBA"/>
</dbReference>
<dbReference type="EMBL" id="UYRX01000640">
    <property type="protein sequence ID" value="VDK84855.1"/>
    <property type="molecule type" value="Genomic_DNA"/>
</dbReference>
<dbReference type="AlphaFoldDB" id="A0A3P6TTZ1"/>
<dbReference type="Proteomes" id="UP000277928">
    <property type="component" value="Unassembled WGS sequence"/>
</dbReference>
<dbReference type="Gene3D" id="6.10.250.2090">
    <property type="match status" value="1"/>
</dbReference>
<keyword evidence="3" id="KW-1133">Transmembrane helix</keyword>
<evidence type="ECO:0000313" key="5">
    <source>
        <dbReference type="EMBL" id="VDK84855.1"/>
    </source>
</evidence>
<dbReference type="FunFam" id="3.30.479.30:FF:000004">
    <property type="entry name" value="Putative membrane protease family, stomatin"/>
    <property type="match status" value="1"/>
</dbReference>
<organism evidence="5 6">
    <name type="scientific">Litomosoides sigmodontis</name>
    <name type="common">Filarial nematode worm</name>
    <dbReference type="NCBI Taxonomy" id="42156"/>
    <lineage>
        <taxon>Eukaryota</taxon>
        <taxon>Metazoa</taxon>
        <taxon>Ecdysozoa</taxon>
        <taxon>Nematoda</taxon>
        <taxon>Chromadorea</taxon>
        <taxon>Rhabditida</taxon>
        <taxon>Spirurina</taxon>
        <taxon>Spiruromorpha</taxon>
        <taxon>Filarioidea</taxon>
        <taxon>Onchocercidae</taxon>
        <taxon>Litomosoides</taxon>
    </lineage>
</organism>
<accession>A0A3P6TTZ1</accession>
<sequence length="249" mass="28302">MLSRPESRPRSRSSMKRSKAQKQKLFHYHSEDAENRLMKDVIEKIPVRARSQSWLIRTRHLLDDTKEKAPFISSCLYVLSVILVVVTFPFCLPFCFKIIREYERAVVMRLGRLISGGTKGPGLFFIMPSAIYFRINNPVISVTNVNDAQFSTKLLAQTTLRNVLGTRTLSEMLSERDSIANVIGKVLAEGTEPWGVHVQRVEIKDIRLPYQLMRSMAAEAGAARDARSLILLADGERQASWPVFFSCLN</sequence>
<dbReference type="Gene3D" id="3.30.479.30">
    <property type="entry name" value="Band 7 domain"/>
    <property type="match status" value="1"/>
</dbReference>
<evidence type="ECO:0000256" key="2">
    <source>
        <dbReference type="SAM" id="MobiDB-lite"/>
    </source>
</evidence>
<dbReference type="STRING" id="42156.A0A3P6TTZ1"/>
<protein>
    <recommendedName>
        <fullName evidence="4">Band 7 domain-containing protein</fullName>
    </recommendedName>
</protein>
<evidence type="ECO:0000259" key="4">
    <source>
        <dbReference type="SMART" id="SM00244"/>
    </source>
</evidence>
<dbReference type="InterPro" id="IPR036013">
    <property type="entry name" value="Band_7/SPFH_dom_sf"/>
</dbReference>
<evidence type="ECO:0000313" key="6">
    <source>
        <dbReference type="Proteomes" id="UP000277928"/>
    </source>
</evidence>
<dbReference type="Pfam" id="PF01145">
    <property type="entry name" value="Band_7"/>
    <property type="match status" value="1"/>
</dbReference>
<dbReference type="InterPro" id="IPR043202">
    <property type="entry name" value="Band-7_stomatin-like"/>
</dbReference>
<feature type="transmembrane region" description="Helical" evidence="3">
    <location>
        <begin position="71"/>
        <end position="99"/>
    </location>
</feature>
<dbReference type="InterPro" id="IPR001972">
    <property type="entry name" value="Stomatin_HflK_fam"/>
</dbReference>
<dbReference type="OrthoDB" id="2105077at2759"/>